<evidence type="ECO:0000313" key="1">
    <source>
        <dbReference type="EMBL" id="GET31930.1"/>
    </source>
</evidence>
<evidence type="ECO:0000313" key="2">
    <source>
        <dbReference type="Proteomes" id="UP000391834"/>
    </source>
</evidence>
<dbReference type="AlphaFoldDB" id="A0A5M4AVH5"/>
<dbReference type="EMBL" id="BLAX01000001">
    <property type="protein sequence ID" value="GET31930.1"/>
    <property type="molecule type" value="Genomic_DNA"/>
</dbReference>
<dbReference type="SUPFAM" id="SSF47781">
    <property type="entry name" value="RuvA domain 2-like"/>
    <property type="match status" value="3"/>
</dbReference>
<dbReference type="GO" id="GO:0015628">
    <property type="term" value="P:protein secretion by the type II secretion system"/>
    <property type="evidence" value="ECO:0007669"/>
    <property type="project" value="TreeGrafter"/>
</dbReference>
<reference evidence="1 2" key="1">
    <citation type="submission" date="2019-10" db="EMBL/GenBank/DDBJ databases">
        <title>Prolixibacter strains distinguished by the presence of nitrate reductase genes were adept at nitrate-dependent anaerobic corrosion of metallic iron and carbon steel.</title>
        <authorList>
            <person name="Iino T."/>
            <person name="Shono N."/>
            <person name="Ito K."/>
            <person name="Nakamura R."/>
            <person name="Sueoka K."/>
            <person name="Harayama S."/>
            <person name="Ohkuma M."/>
        </authorList>
    </citation>
    <scope>NUCLEOTIDE SEQUENCE [LARGE SCALE GENOMIC DNA]</scope>
    <source>
        <strain evidence="1 2">JCM 13498</strain>
    </source>
</reference>
<dbReference type="Proteomes" id="UP000391834">
    <property type="component" value="Unassembled WGS sequence"/>
</dbReference>
<dbReference type="InterPro" id="IPR051675">
    <property type="entry name" value="Endo/Exo/Phosphatase_dom_1"/>
</dbReference>
<keyword evidence="2" id="KW-1185">Reference proteome</keyword>
<gene>
    <name evidence="1" type="ORF">PbJCM13498_07930</name>
</gene>
<name>A0A5M4AVH5_9BACT</name>
<protein>
    <submittedName>
        <fullName evidence="1">Competence protein ComEA</fullName>
    </submittedName>
</protein>
<accession>A0A5M4AVH5</accession>
<comment type="caution">
    <text evidence="1">The sequence shown here is derived from an EMBL/GenBank/DDBJ whole genome shotgun (WGS) entry which is preliminary data.</text>
</comment>
<dbReference type="PANTHER" id="PTHR21180:SF32">
    <property type="entry name" value="ENDONUCLEASE_EXONUCLEASE_PHOSPHATASE FAMILY DOMAIN-CONTAINING PROTEIN 1"/>
    <property type="match status" value="1"/>
</dbReference>
<sequence length="270" mass="30874">MLPIIIPTPKYDFSEWEEQVATYQKHLDSLSREKNRLHLVPFNPNKVTRDELMAMGIPEKPASNWANYLRKGGHFRKPEDVGKIYGLSDSISEKLVPFVRMVEDTMPRVKRIVKNRPLRKSSAVKKPRLQAAVPDKIAIPVVDLNRADSVDLEKLPGIGPVLAGRIVKYRRLLGGYYSVGQLKEVYGLRGEHYNKALPYLKVAKDSLHPIQINFASLGDLARHPYINYREAKAVVNKREKLGKIESFDVLEDIFLPEKVEKLHPYIIFAP</sequence>
<dbReference type="PANTHER" id="PTHR21180">
    <property type="entry name" value="ENDONUCLEASE/EXONUCLEASE/PHOSPHATASE FAMILY DOMAIN-CONTAINING PROTEIN 1"/>
    <property type="match status" value="1"/>
</dbReference>
<dbReference type="Gene3D" id="1.10.150.320">
    <property type="entry name" value="Photosystem II 12 kDa extrinsic protein"/>
    <property type="match status" value="1"/>
</dbReference>
<dbReference type="Pfam" id="PF12836">
    <property type="entry name" value="HHH_3"/>
    <property type="match status" value="1"/>
</dbReference>
<dbReference type="InterPro" id="IPR010994">
    <property type="entry name" value="RuvA_2-like"/>
</dbReference>
<proteinExistence type="predicted"/>
<dbReference type="GO" id="GO:0015627">
    <property type="term" value="C:type II protein secretion system complex"/>
    <property type="evidence" value="ECO:0007669"/>
    <property type="project" value="TreeGrafter"/>
</dbReference>
<organism evidence="1 2">
    <name type="scientific">Prolixibacter bellariivorans</name>
    <dbReference type="NCBI Taxonomy" id="314319"/>
    <lineage>
        <taxon>Bacteria</taxon>
        <taxon>Pseudomonadati</taxon>
        <taxon>Bacteroidota</taxon>
        <taxon>Bacteroidia</taxon>
        <taxon>Marinilabiliales</taxon>
        <taxon>Prolixibacteraceae</taxon>
        <taxon>Prolixibacter</taxon>
    </lineage>
</organism>